<dbReference type="SUPFAM" id="SSF55961">
    <property type="entry name" value="Bet v1-like"/>
    <property type="match status" value="1"/>
</dbReference>
<name>A0A1C6Y7M0_PLACE</name>
<keyword evidence="1" id="KW-0732">Signal</keyword>
<gene>
    <name evidence="2" type="ORF">PCHDS_000092300</name>
</gene>
<reference evidence="2 3" key="1">
    <citation type="submission" date="2016-08" db="EMBL/GenBank/DDBJ databases">
        <authorList>
            <consortium name="Pathogen Informatics"/>
        </authorList>
    </citation>
    <scope>NUCLEOTIDE SEQUENCE [LARGE SCALE GENOMIC DNA]</scope>
    <source>
        <strain evidence="2 3">DS</strain>
    </source>
</reference>
<dbReference type="Proteomes" id="UP000507536">
    <property type="component" value="Chromosome 6"/>
</dbReference>
<sequence length="431" mass="50323">MKAIPLGLISSIIFSIVLAEKHSDLESTAGCFPLYRKKTKKNDKIDELVEDTGYDPDIPDLQFIDEYYPTVMEICKIPKPIVGELFTSEDDDTTVDEVTGFSRRKYDPLRIGRYFRPYEEAFEYRNSYIVIPFRDIHHYNEMVACGRALFHPTPPKIPEKQELLKKRELSEKQELLAEEKLDEVASHRGDGKNEEICEQSNLLLCTNPKEAIEAEKLMNEAITHLEHHATDEDGYEFCKKYDFYSMVLYKKKHEDHIVQKMNLRYYTFDKYNDTINDVWYPGRGDSCNDRFVKRKIARMYNPNLVIIQQRYKDSAFGRWKYFYALAAKFEISDKKTIIVMTSANINDHNPSGKEYKNTIIKKANSFKIDIDSENDIRSGKLKKTFVNIAGYIIEKKLGYVDVTYVESIDGHSFTYLKRVIMNGLSCFFPVN</sequence>
<dbReference type="InterPro" id="IPR006486">
    <property type="entry name" value="PYST_A"/>
</dbReference>
<feature type="signal peptide" evidence="1">
    <location>
        <begin position="1"/>
        <end position="19"/>
    </location>
</feature>
<evidence type="ECO:0000313" key="3">
    <source>
        <dbReference type="Proteomes" id="UP000507536"/>
    </source>
</evidence>
<dbReference type="InterPro" id="IPR010882">
    <property type="entry name" value="PCEMA1"/>
</dbReference>
<evidence type="ECO:0000256" key="1">
    <source>
        <dbReference type="SAM" id="SignalP"/>
    </source>
</evidence>
<proteinExistence type="predicted"/>
<dbReference type="AlphaFoldDB" id="A0A1C6Y7M0"/>
<protein>
    <submittedName>
        <fullName evidence="2">Acidic phosphoprotein PCEMA1, putative</fullName>
    </submittedName>
</protein>
<accession>A0A1C6Y7M0</accession>
<organism evidence="2 3">
    <name type="scientific">Plasmodium chabaudi adami</name>
    <dbReference type="NCBI Taxonomy" id="5826"/>
    <lineage>
        <taxon>Eukaryota</taxon>
        <taxon>Sar</taxon>
        <taxon>Alveolata</taxon>
        <taxon>Apicomplexa</taxon>
        <taxon>Aconoidasida</taxon>
        <taxon>Haemosporida</taxon>
        <taxon>Plasmodiidae</taxon>
        <taxon>Plasmodium</taxon>
        <taxon>Plasmodium (Vinckeia)</taxon>
    </lineage>
</organism>
<dbReference type="Pfam" id="PF07418">
    <property type="entry name" value="PCEMA1"/>
    <property type="match status" value="1"/>
</dbReference>
<feature type="chain" id="PRO_5008751196" evidence="1">
    <location>
        <begin position="20"/>
        <end position="431"/>
    </location>
</feature>
<dbReference type="EMBL" id="LT608186">
    <property type="protein sequence ID" value="SCM19297.1"/>
    <property type="molecule type" value="Genomic_DNA"/>
</dbReference>
<dbReference type="NCBIfam" id="TIGR01599">
    <property type="entry name" value="PYST-A"/>
    <property type="match status" value="1"/>
</dbReference>
<evidence type="ECO:0000313" key="2">
    <source>
        <dbReference type="EMBL" id="SCM19297.1"/>
    </source>
</evidence>